<dbReference type="Proteomes" id="UP000016934">
    <property type="component" value="Unassembled WGS sequence"/>
</dbReference>
<reference evidence="2 3" key="1">
    <citation type="journal article" date="2012" name="PLoS Pathog.">
        <title>Diverse lifestyles and strategies of plant pathogenesis encoded in the genomes of eighteen Dothideomycetes fungi.</title>
        <authorList>
            <person name="Ohm R.A."/>
            <person name="Feau N."/>
            <person name="Henrissat B."/>
            <person name="Schoch C.L."/>
            <person name="Horwitz B.A."/>
            <person name="Barry K.W."/>
            <person name="Condon B.J."/>
            <person name="Copeland A.C."/>
            <person name="Dhillon B."/>
            <person name="Glaser F."/>
            <person name="Hesse C.N."/>
            <person name="Kosti I."/>
            <person name="LaButti K."/>
            <person name="Lindquist E.A."/>
            <person name="Lucas S."/>
            <person name="Salamov A.A."/>
            <person name="Bradshaw R.E."/>
            <person name="Ciuffetti L."/>
            <person name="Hamelin R.C."/>
            <person name="Kema G.H.J."/>
            <person name="Lawrence C."/>
            <person name="Scott J.A."/>
            <person name="Spatafora J.W."/>
            <person name="Turgeon B.G."/>
            <person name="de Wit P.J.G.M."/>
            <person name="Zhong S."/>
            <person name="Goodwin S.B."/>
            <person name="Grigoriev I.V."/>
        </authorList>
    </citation>
    <scope>NUCLEOTIDE SEQUENCE [LARGE SCALE GENOMIC DNA]</scope>
    <source>
        <strain evidence="3">ND90Pr / ATCC 201652</strain>
    </source>
</reference>
<dbReference type="GeneID" id="19138865"/>
<name>M2SAP3_COCSN</name>
<proteinExistence type="predicted"/>
<evidence type="ECO:0000313" key="2">
    <source>
        <dbReference type="EMBL" id="EMD64403.1"/>
    </source>
</evidence>
<dbReference type="RefSeq" id="XP_007699837.1">
    <property type="nucleotide sequence ID" value="XM_007701647.1"/>
</dbReference>
<feature type="region of interest" description="Disordered" evidence="1">
    <location>
        <begin position="98"/>
        <end position="126"/>
    </location>
</feature>
<evidence type="ECO:0000256" key="1">
    <source>
        <dbReference type="SAM" id="MobiDB-lite"/>
    </source>
</evidence>
<dbReference type="EMBL" id="KB445643">
    <property type="protein sequence ID" value="EMD64403.1"/>
    <property type="molecule type" value="Genomic_DNA"/>
</dbReference>
<keyword evidence="3" id="KW-1185">Reference proteome</keyword>
<dbReference type="HOGENOM" id="CLU_1626896_0_0_1"/>
<gene>
    <name evidence="2" type="ORF">COCSADRAFT_36970</name>
</gene>
<sequence>MCVCVCVCVWSEVGTPHLAYRLQRKPTFTLPFIPPSPSNNPIDPNQLQYSNPQFKLSILSIPIPRTNISTPQPPFHHMFYNSHKSKKNPRVRESKNNAFATREPPIPDPTFLPAHPSTQTSRPFPTHNGFEKAQFFSSLAFLLSGCADGSETACAPQHISKLR</sequence>
<organism evidence="2 3">
    <name type="scientific">Cochliobolus sativus (strain ND90Pr / ATCC 201652)</name>
    <name type="common">Common root rot and spot blotch fungus</name>
    <name type="synonym">Bipolaris sorokiniana</name>
    <dbReference type="NCBI Taxonomy" id="665912"/>
    <lineage>
        <taxon>Eukaryota</taxon>
        <taxon>Fungi</taxon>
        <taxon>Dikarya</taxon>
        <taxon>Ascomycota</taxon>
        <taxon>Pezizomycotina</taxon>
        <taxon>Dothideomycetes</taxon>
        <taxon>Pleosporomycetidae</taxon>
        <taxon>Pleosporales</taxon>
        <taxon>Pleosporineae</taxon>
        <taxon>Pleosporaceae</taxon>
        <taxon>Bipolaris</taxon>
    </lineage>
</organism>
<dbReference type="AlphaFoldDB" id="M2SAP3"/>
<accession>M2SAP3</accession>
<protein>
    <submittedName>
        <fullName evidence="2">Uncharacterized protein</fullName>
    </submittedName>
</protein>
<dbReference type="KEGG" id="bsc:COCSADRAFT_36970"/>
<evidence type="ECO:0000313" key="3">
    <source>
        <dbReference type="Proteomes" id="UP000016934"/>
    </source>
</evidence>
<reference evidence="3" key="2">
    <citation type="journal article" date="2013" name="PLoS Genet.">
        <title>Comparative genome structure, secondary metabolite, and effector coding capacity across Cochliobolus pathogens.</title>
        <authorList>
            <person name="Condon B.J."/>
            <person name="Leng Y."/>
            <person name="Wu D."/>
            <person name="Bushley K.E."/>
            <person name="Ohm R.A."/>
            <person name="Otillar R."/>
            <person name="Martin J."/>
            <person name="Schackwitz W."/>
            <person name="Grimwood J."/>
            <person name="MohdZainudin N."/>
            <person name="Xue C."/>
            <person name="Wang R."/>
            <person name="Manning V.A."/>
            <person name="Dhillon B."/>
            <person name="Tu Z.J."/>
            <person name="Steffenson B.J."/>
            <person name="Salamov A."/>
            <person name="Sun H."/>
            <person name="Lowry S."/>
            <person name="LaButti K."/>
            <person name="Han J."/>
            <person name="Copeland A."/>
            <person name="Lindquist E."/>
            <person name="Barry K."/>
            <person name="Schmutz J."/>
            <person name="Baker S.E."/>
            <person name="Ciuffetti L.M."/>
            <person name="Grigoriev I.V."/>
            <person name="Zhong S."/>
            <person name="Turgeon B.G."/>
        </authorList>
    </citation>
    <scope>NUCLEOTIDE SEQUENCE [LARGE SCALE GENOMIC DNA]</scope>
    <source>
        <strain evidence="3">ND90Pr / ATCC 201652</strain>
    </source>
</reference>